<keyword evidence="2" id="KW-0489">Methyltransferase</keyword>
<evidence type="ECO:0000313" key="2">
    <source>
        <dbReference type="EMBL" id="ACL25988.1"/>
    </source>
</evidence>
<dbReference type="InterPro" id="IPR029063">
    <property type="entry name" value="SAM-dependent_MTases_sf"/>
</dbReference>
<dbReference type="InterPro" id="IPR013216">
    <property type="entry name" value="Methyltransf_11"/>
</dbReference>
<dbReference type="OrthoDB" id="529208at2"/>
<dbReference type="HOGENOM" id="CLU_089571_0_0_0"/>
<reference evidence="2" key="1">
    <citation type="submission" date="2008-12" db="EMBL/GenBank/DDBJ databases">
        <title>Complete sequence of Chloroflexus aggregans DSM 9485.</title>
        <authorList>
            <consortium name="US DOE Joint Genome Institute"/>
            <person name="Lucas S."/>
            <person name="Copeland A."/>
            <person name="Lapidus A."/>
            <person name="Glavina del Rio T."/>
            <person name="Dalin E."/>
            <person name="Tice H."/>
            <person name="Pitluck S."/>
            <person name="Foster B."/>
            <person name="Larimer F."/>
            <person name="Land M."/>
            <person name="Hauser L."/>
            <person name="Kyrpides N."/>
            <person name="Mikhailova N."/>
            <person name="Bryant D."/>
            <person name="Richardson P."/>
        </authorList>
    </citation>
    <scope>NUCLEOTIDE SEQUENCE</scope>
    <source>
        <strain evidence="2">DSM 9485</strain>
    </source>
</reference>
<keyword evidence="2" id="KW-0808">Transferase</keyword>
<keyword evidence="3" id="KW-1185">Reference proteome</keyword>
<dbReference type="PANTHER" id="PTHR43591:SF24">
    <property type="entry name" value="2-METHOXY-6-POLYPRENYL-1,4-BENZOQUINOL METHYLASE, MITOCHONDRIAL"/>
    <property type="match status" value="1"/>
</dbReference>
<dbReference type="EMBL" id="CP001337">
    <property type="protein sequence ID" value="ACL25988.1"/>
    <property type="molecule type" value="Genomic_DNA"/>
</dbReference>
<dbReference type="STRING" id="326427.Cagg_3130"/>
<sequence length="261" mass="27777">MALEISFDKIADVYDAQRAHPPAAATAIGQAIVAQTGIGAKVLEIGIGSGRIALPVAAAGARVIGIDVSTGMLTTARERAQQADVPLWLIRADAQALPFATAAFDAVLAVHVLHLLSDWRTALAEMVRVVKPGGFIIQGVDWRDPKSCVGLLRSQLRQAVMDLLPGSRPPGAGAAVHQHLAKLGVSVGEPIEAARWQRSISPTEVLAGMAARIDAETWALSDEVLQAAIERVQAWAEHQWADLNEPQVVEHRFLLTVGRVS</sequence>
<gene>
    <name evidence="2" type="ordered locus">Cagg_3130</name>
</gene>
<feature type="domain" description="Methyltransferase type 11" evidence="1">
    <location>
        <begin position="43"/>
        <end position="137"/>
    </location>
</feature>
<accession>B8G7F3</accession>
<name>B8G7F3_CHLAD</name>
<dbReference type="CDD" id="cd02440">
    <property type="entry name" value="AdoMet_MTases"/>
    <property type="match status" value="1"/>
</dbReference>
<dbReference type="GO" id="GO:0008757">
    <property type="term" value="F:S-adenosylmethionine-dependent methyltransferase activity"/>
    <property type="evidence" value="ECO:0007669"/>
    <property type="project" value="InterPro"/>
</dbReference>
<proteinExistence type="predicted"/>
<dbReference type="KEGG" id="cag:Cagg_3130"/>
<protein>
    <submittedName>
        <fullName evidence="2">Methyltransferase type 11</fullName>
    </submittedName>
</protein>
<dbReference type="Proteomes" id="UP000002508">
    <property type="component" value="Chromosome"/>
</dbReference>
<dbReference type="GO" id="GO:0032259">
    <property type="term" value="P:methylation"/>
    <property type="evidence" value="ECO:0007669"/>
    <property type="project" value="UniProtKB-KW"/>
</dbReference>
<dbReference type="eggNOG" id="COG2226">
    <property type="taxonomic scope" value="Bacteria"/>
</dbReference>
<dbReference type="Pfam" id="PF08241">
    <property type="entry name" value="Methyltransf_11"/>
    <property type="match status" value="1"/>
</dbReference>
<dbReference type="Gene3D" id="3.40.50.150">
    <property type="entry name" value="Vaccinia Virus protein VP39"/>
    <property type="match status" value="1"/>
</dbReference>
<dbReference type="RefSeq" id="WP_015941836.1">
    <property type="nucleotide sequence ID" value="NC_011831.1"/>
</dbReference>
<dbReference type="SUPFAM" id="SSF53335">
    <property type="entry name" value="S-adenosyl-L-methionine-dependent methyltransferases"/>
    <property type="match status" value="1"/>
</dbReference>
<evidence type="ECO:0000259" key="1">
    <source>
        <dbReference type="Pfam" id="PF08241"/>
    </source>
</evidence>
<organism evidence="2 3">
    <name type="scientific">Chloroflexus aggregans (strain MD-66 / DSM 9485)</name>
    <dbReference type="NCBI Taxonomy" id="326427"/>
    <lineage>
        <taxon>Bacteria</taxon>
        <taxon>Bacillati</taxon>
        <taxon>Chloroflexota</taxon>
        <taxon>Chloroflexia</taxon>
        <taxon>Chloroflexales</taxon>
        <taxon>Chloroflexineae</taxon>
        <taxon>Chloroflexaceae</taxon>
        <taxon>Chloroflexus</taxon>
    </lineage>
</organism>
<dbReference type="AlphaFoldDB" id="B8G7F3"/>
<evidence type="ECO:0000313" key="3">
    <source>
        <dbReference type="Proteomes" id="UP000002508"/>
    </source>
</evidence>
<dbReference type="PANTHER" id="PTHR43591">
    <property type="entry name" value="METHYLTRANSFERASE"/>
    <property type="match status" value="1"/>
</dbReference>
<dbReference type="Gene3D" id="1.10.8.900">
    <property type="match status" value="1"/>
</dbReference>